<reference evidence="10" key="1">
    <citation type="submission" date="2015-10" db="EMBL/GenBank/DDBJ databases">
        <authorList>
            <person name="Gilbert D.G."/>
        </authorList>
    </citation>
    <scope>NUCLEOTIDE SEQUENCE</scope>
</reference>
<dbReference type="InterPro" id="IPR050064">
    <property type="entry name" value="IGPS_HisA/HisF"/>
</dbReference>
<dbReference type="GO" id="GO:0006650">
    <property type="term" value="P:glycerophospholipid metabolic process"/>
    <property type="evidence" value="ECO:0007669"/>
    <property type="project" value="InterPro"/>
</dbReference>
<keyword evidence="6" id="KW-0443">Lipid metabolism</keyword>
<dbReference type="GO" id="GO:0000107">
    <property type="term" value="F:imidazoleglycerol-phosphate synthase activity"/>
    <property type="evidence" value="ECO:0007669"/>
    <property type="project" value="TreeGrafter"/>
</dbReference>
<organism evidence="10">
    <name type="scientific">hydrothermal vent metagenome</name>
    <dbReference type="NCBI Taxonomy" id="652676"/>
    <lineage>
        <taxon>unclassified sequences</taxon>
        <taxon>metagenomes</taxon>
        <taxon>ecological metagenomes</taxon>
    </lineage>
</organism>
<keyword evidence="3" id="KW-0808">Transferase</keyword>
<dbReference type="PANTHER" id="PTHR21235">
    <property type="entry name" value="IMIDAZOLE GLYCEROL PHOSPHATE SYNTHASE SUBUNIT HISF/H IGP SYNTHASE SUBUNIT HISF/H"/>
    <property type="match status" value="1"/>
</dbReference>
<evidence type="ECO:0000256" key="1">
    <source>
        <dbReference type="ARBA" id="ARBA00012676"/>
    </source>
</evidence>
<dbReference type="InterPro" id="IPR008205">
    <property type="entry name" value="GGGP_HepGP_synthase"/>
</dbReference>
<dbReference type="InterPro" id="IPR011060">
    <property type="entry name" value="RibuloseP-bd_barrel"/>
</dbReference>
<evidence type="ECO:0000256" key="4">
    <source>
        <dbReference type="ARBA" id="ARBA00022723"/>
    </source>
</evidence>
<keyword evidence="7" id="KW-0594">Phospholipid biosynthesis</keyword>
<keyword evidence="2" id="KW-0444">Lipid biosynthesis</keyword>
<keyword evidence="8" id="KW-1208">Phospholipid metabolism</keyword>
<dbReference type="HAMAP" id="MF_00112">
    <property type="entry name" value="GGGP_HepGP_synthase"/>
    <property type="match status" value="1"/>
</dbReference>
<proteinExistence type="inferred from homology"/>
<dbReference type="InterPro" id="IPR038597">
    <property type="entry name" value="GGGP/HepGP_synthase_sf"/>
</dbReference>
<protein>
    <recommendedName>
        <fullName evidence="1">phosphoglycerol geranylgeranyltransferase</fullName>
        <ecNumber evidence="1">2.5.1.41</ecNumber>
    </recommendedName>
</protein>
<evidence type="ECO:0000256" key="7">
    <source>
        <dbReference type="ARBA" id="ARBA00023209"/>
    </source>
</evidence>
<evidence type="ECO:0000256" key="5">
    <source>
        <dbReference type="ARBA" id="ARBA00022842"/>
    </source>
</evidence>
<dbReference type="GO" id="GO:0008654">
    <property type="term" value="P:phospholipid biosynthetic process"/>
    <property type="evidence" value="ECO:0007669"/>
    <property type="project" value="UniProtKB-KW"/>
</dbReference>
<evidence type="ECO:0000256" key="3">
    <source>
        <dbReference type="ARBA" id="ARBA00022679"/>
    </source>
</evidence>
<dbReference type="AlphaFoldDB" id="A0A160VGM3"/>
<dbReference type="PANTHER" id="PTHR21235:SF22">
    <property type="entry name" value="GERANYLGERANYLGLYCERYL PHOSPHATE SYNTHASE"/>
    <property type="match status" value="1"/>
</dbReference>
<accession>A0A160VGM3</accession>
<evidence type="ECO:0000256" key="6">
    <source>
        <dbReference type="ARBA" id="ARBA00023098"/>
    </source>
</evidence>
<dbReference type="GO" id="GO:0047294">
    <property type="term" value="F:phosphoglycerol geranylgeranyltransferase activity"/>
    <property type="evidence" value="ECO:0007669"/>
    <property type="project" value="UniProtKB-EC"/>
</dbReference>
<dbReference type="Gene3D" id="3.20.20.390">
    <property type="entry name" value="FMN-linked oxidoreductases"/>
    <property type="match status" value="1"/>
</dbReference>
<comment type="catalytic activity">
    <reaction evidence="9">
        <text>sn-glycerol 1-phosphate + (2E,6E,10E)-geranylgeranyl diphosphate = sn-3-O-(geranylgeranyl)glycerol 1-phosphate + diphosphate</text>
        <dbReference type="Rhea" id="RHEA:23404"/>
        <dbReference type="ChEBI" id="CHEBI:33019"/>
        <dbReference type="ChEBI" id="CHEBI:57677"/>
        <dbReference type="ChEBI" id="CHEBI:57685"/>
        <dbReference type="ChEBI" id="CHEBI:58756"/>
        <dbReference type="EC" id="2.5.1.41"/>
    </reaction>
</comment>
<dbReference type="NCBIfam" id="TIGR01768">
    <property type="entry name" value="GGGP-family"/>
    <property type="match status" value="1"/>
</dbReference>
<dbReference type="GO" id="GO:0000287">
    <property type="term" value="F:magnesium ion binding"/>
    <property type="evidence" value="ECO:0007669"/>
    <property type="project" value="InterPro"/>
</dbReference>
<evidence type="ECO:0000256" key="9">
    <source>
        <dbReference type="ARBA" id="ARBA00047288"/>
    </source>
</evidence>
<keyword evidence="4" id="KW-0479">Metal-binding</keyword>
<dbReference type="NCBIfam" id="NF003198">
    <property type="entry name" value="PRK04169.1-2"/>
    <property type="match status" value="1"/>
</dbReference>
<dbReference type="NCBIfam" id="TIGR01769">
    <property type="entry name" value="GGGP"/>
    <property type="match status" value="1"/>
</dbReference>
<dbReference type="GO" id="GO:0005737">
    <property type="term" value="C:cytoplasm"/>
    <property type="evidence" value="ECO:0007669"/>
    <property type="project" value="InterPro"/>
</dbReference>
<evidence type="ECO:0000256" key="8">
    <source>
        <dbReference type="ARBA" id="ARBA00023264"/>
    </source>
</evidence>
<sequence>MMNSKVYNHLLSVRKKKGAGYIVLIDPDRKSENGLADKVKKINNSGVDAIFVGGSLMMDGRCSERVAQIRSLAEIPVIFFPGGISQLNSHYDAILFMSIISGRNPHYLIGEQVIAAPIVKDLGIEVIPTGYLLLDGGSDSAVQFMSGTAPIPMDKPDISTAHALAAQYLGKKLIYLEAGSGAKQAVPNELIKEVVEHVDIPLIVGGGIRKPEVAREKVEAGASFVVTGTIIEENNNEDMLKKFAEAIHVNQT</sequence>
<dbReference type="SUPFAM" id="SSF51366">
    <property type="entry name" value="Ribulose-phoshate binding barrel"/>
    <property type="match status" value="1"/>
</dbReference>
<keyword evidence="5" id="KW-0460">Magnesium</keyword>
<gene>
    <name evidence="10" type="ORF">MGWOODY_Mmi825</name>
</gene>
<dbReference type="InterPro" id="IPR010946">
    <property type="entry name" value="GGGP_synth"/>
</dbReference>
<dbReference type="CDD" id="cd02812">
    <property type="entry name" value="PcrB_like"/>
    <property type="match status" value="1"/>
</dbReference>
<dbReference type="Pfam" id="PF01884">
    <property type="entry name" value="PcrB"/>
    <property type="match status" value="1"/>
</dbReference>
<evidence type="ECO:0000256" key="2">
    <source>
        <dbReference type="ARBA" id="ARBA00022516"/>
    </source>
</evidence>
<evidence type="ECO:0000313" key="10">
    <source>
        <dbReference type="EMBL" id="CUV09532.1"/>
    </source>
</evidence>
<dbReference type="EMBL" id="FAXC01000260">
    <property type="protein sequence ID" value="CUV09532.1"/>
    <property type="molecule type" value="Genomic_DNA"/>
</dbReference>
<dbReference type="EC" id="2.5.1.41" evidence="1"/>
<name>A0A160VGM3_9ZZZZ</name>